<reference evidence="1 2" key="1">
    <citation type="journal article" date="2015" name="Genome Announc.">
        <title>Draft Genome Sequence and Gene Annotation of the Entomopathogenic Fungus Verticillium hemipterigenum.</title>
        <authorList>
            <person name="Horn F."/>
            <person name="Habel A."/>
            <person name="Scharf D.H."/>
            <person name="Dworschak J."/>
            <person name="Brakhage A.A."/>
            <person name="Guthke R."/>
            <person name="Hertweck C."/>
            <person name="Linde J."/>
        </authorList>
    </citation>
    <scope>NUCLEOTIDE SEQUENCE [LARGE SCALE GENOMIC DNA]</scope>
</reference>
<dbReference type="Proteomes" id="UP000039046">
    <property type="component" value="Unassembled WGS sequence"/>
</dbReference>
<evidence type="ECO:0000313" key="1">
    <source>
        <dbReference type="EMBL" id="CEJ82073.1"/>
    </source>
</evidence>
<name>A0A0A1SNT8_9HYPO</name>
<dbReference type="HOGENOM" id="CLU_2147613_0_0_1"/>
<accession>A0A0A1SNT8</accession>
<sequence>MAKLAASFDNLMHAQFDLFFALGSLVSDRRRDDYDLDYKPHPKKGLASLVAPVLKATQPVVTGMACGLRKSSQHLRHLFANTAAVNLLNKDEEELDRIMDILYLDFIETEIW</sequence>
<keyword evidence="2" id="KW-1185">Reference proteome</keyword>
<gene>
    <name evidence="1" type="ORF">VHEMI02164</name>
</gene>
<evidence type="ECO:0000313" key="2">
    <source>
        <dbReference type="Proteomes" id="UP000039046"/>
    </source>
</evidence>
<organism evidence="1 2">
    <name type="scientific">[Torrubiella] hemipterigena</name>
    <dbReference type="NCBI Taxonomy" id="1531966"/>
    <lineage>
        <taxon>Eukaryota</taxon>
        <taxon>Fungi</taxon>
        <taxon>Dikarya</taxon>
        <taxon>Ascomycota</taxon>
        <taxon>Pezizomycotina</taxon>
        <taxon>Sordariomycetes</taxon>
        <taxon>Hypocreomycetidae</taxon>
        <taxon>Hypocreales</taxon>
        <taxon>Clavicipitaceae</taxon>
        <taxon>Clavicipitaceae incertae sedis</taxon>
        <taxon>'Torrubiella' clade</taxon>
    </lineage>
</organism>
<dbReference type="AlphaFoldDB" id="A0A0A1SNT8"/>
<protein>
    <submittedName>
        <fullName evidence="1">Uncharacterized protein</fullName>
    </submittedName>
</protein>
<proteinExistence type="predicted"/>
<dbReference type="EMBL" id="CDHN01000001">
    <property type="protein sequence ID" value="CEJ82073.1"/>
    <property type="molecule type" value="Genomic_DNA"/>
</dbReference>